<dbReference type="PROSITE" id="PS51093">
    <property type="entry name" value="PTS_EIIA_TYPE_1"/>
    <property type="match status" value="1"/>
</dbReference>
<dbReference type="InterPro" id="IPR001127">
    <property type="entry name" value="PTS_EIIA_1_perm"/>
</dbReference>
<evidence type="ECO:0000256" key="5">
    <source>
        <dbReference type="ARBA" id="ARBA00022683"/>
    </source>
</evidence>
<evidence type="ECO:0000256" key="3">
    <source>
        <dbReference type="ARBA" id="ARBA00022597"/>
    </source>
</evidence>
<organism evidence="8 9">
    <name type="scientific">Ruania alba</name>
    <dbReference type="NCBI Taxonomy" id="648782"/>
    <lineage>
        <taxon>Bacteria</taxon>
        <taxon>Bacillati</taxon>
        <taxon>Actinomycetota</taxon>
        <taxon>Actinomycetes</taxon>
        <taxon>Micrococcales</taxon>
        <taxon>Ruaniaceae</taxon>
        <taxon>Ruania</taxon>
    </lineage>
</organism>
<dbReference type="Gene3D" id="2.70.70.10">
    <property type="entry name" value="Glucose Permease (Domain IIA)"/>
    <property type="match status" value="1"/>
</dbReference>
<dbReference type="GO" id="GO:0016301">
    <property type="term" value="F:kinase activity"/>
    <property type="evidence" value="ECO:0007669"/>
    <property type="project" value="UniProtKB-KW"/>
</dbReference>
<dbReference type="PANTHER" id="PTHR45008">
    <property type="entry name" value="PTS SYSTEM GLUCOSE-SPECIFIC EIIA COMPONENT"/>
    <property type="match status" value="1"/>
</dbReference>
<protein>
    <submittedName>
        <fullName evidence="8">PTS system, N-acetylglucosamine-specific IIA component</fullName>
    </submittedName>
</protein>
<accession>A0A1H5DLD9</accession>
<dbReference type="STRING" id="648782.SAMN04488554_0719"/>
<feature type="domain" description="PTS EIIA type-1" evidence="7">
    <location>
        <begin position="21"/>
        <end position="127"/>
    </location>
</feature>
<dbReference type="OrthoDB" id="9797715at2"/>
<evidence type="ECO:0000259" key="7">
    <source>
        <dbReference type="PROSITE" id="PS51093"/>
    </source>
</evidence>
<dbReference type="GO" id="GO:0005737">
    <property type="term" value="C:cytoplasm"/>
    <property type="evidence" value="ECO:0007669"/>
    <property type="project" value="UniProtKB-SubCell"/>
</dbReference>
<dbReference type="Pfam" id="PF00358">
    <property type="entry name" value="PTS_EIIA_1"/>
    <property type="match status" value="1"/>
</dbReference>
<keyword evidence="3" id="KW-0762">Sugar transport</keyword>
<evidence type="ECO:0000256" key="4">
    <source>
        <dbReference type="ARBA" id="ARBA00022679"/>
    </source>
</evidence>
<evidence type="ECO:0000313" key="8">
    <source>
        <dbReference type="EMBL" id="SED79646.1"/>
    </source>
</evidence>
<dbReference type="GO" id="GO:0009401">
    <property type="term" value="P:phosphoenolpyruvate-dependent sugar phosphotransferase system"/>
    <property type="evidence" value="ECO:0007669"/>
    <property type="project" value="UniProtKB-KW"/>
</dbReference>
<dbReference type="InterPro" id="IPR011055">
    <property type="entry name" value="Dup_hybrid_motif"/>
</dbReference>
<dbReference type="SUPFAM" id="SSF51261">
    <property type="entry name" value="Duplicated hybrid motif"/>
    <property type="match status" value="1"/>
</dbReference>
<comment type="subcellular location">
    <subcellularLocation>
        <location evidence="1">Cytoplasm</location>
    </subcellularLocation>
</comment>
<dbReference type="InterPro" id="IPR050890">
    <property type="entry name" value="PTS_EIIA_component"/>
</dbReference>
<keyword evidence="4" id="KW-0808">Transferase</keyword>
<keyword evidence="6" id="KW-0418">Kinase</keyword>
<dbReference type="NCBIfam" id="TIGR00830">
    <property type="entry name" value="PTBA"/>
    <property type="match status" value="1"/>
</dbReference>
<keyword evidence="9" id="KW-1185">Reference proteome</keyword>
<name>A0A1H5DLD9_9MICO</name>
<keyword evidence="5" id="KW-0598">Phosphotransferase system</keyword>
<sequence length="152" mass="15385">MTLHVSAPVAGAVLPLSEVPDPVFAQEIVGPGAAIDPAAGPDVVDVVAPVQGRILKLHPHAFVVVSGSGQGVLVHLGIDTVQLAGAGFTLHVAEGDQVEVGQRMVTFSPREIADGGRSPVCPVVALDATSGQVRVVGAGVLDTGDPLLEWKP</sequence>
<dbReference type="EMBL" id="FNTX01000001">
    <property type="protein sequence ID" value="SED79646.1"/>
    <property type="molecule type" value="Genomic_DNA"/>
</dbReference>
<reference evidence="9" key="1">
    <citation type="submission" date="2016-10" db="EMBL/GenBank/DDBJ databases">
        <authorList>
            <person name="Varghese N."/>
            <person name="Submissions S."/>
        </authorList>
    </citation>
    <scope>NUCLEOTIDE SEQUENCE [LARGE SCALE GENOMIC DNA]</scope>
    <source>
        <strain evidence="9">DSM 21368</strain>
    </source>
</reference>
<evidence type="ECO:0000313" key="9">
    <source>
        <dbReference type="Proteomes" id="UP000199220"/>
    </source>
</evidence>
<evidence type="ECO:0000256" key="2">
    <source>
        <dbReference type="ARBA" id="ARBA00022448"/>
    </source>
</evidence>
<dbReference type="PROSITE" id="PS00371">
    <property type="entry name" value="PTS_EIIA_TYPE_1_HIS"/>
    <property type="match status" value="1"/>
</dbReference>
<proteinExistence type="predicted"/>
<dbReference type="Proteomes" id="UP000199220">
    <property type="component" value="Unassembled WGS sequence"/>
</dbReference>
<gene>
    <name evidence="8" type="ORF">SAMN04488554_0719</name>
</gene>
<evidence type="ECO:0000256" key="6">
    <source>
        <dbReference type="ARBA" id="ARBA00022777"/>
    </source>
</evidence>
<evidence type="ECO:0000256" key="1">
    <source>
        <dbReference type="ARBA" id="ARBA00004496"/>
    </source>
</evidence>
<keyword evidence="2" id="KW-0813">Transport</keyword>
<dbReference type="AlphaFoldDB" id="A0A1H5DLD9"/>
<dbReference type="PANTHER" id="PTHR45008:SF1">
    <property type="entry name" value="PTS SYSTEM GLUCOSE-SPECIFIC EIIA COMPONENT"/>
    <property type="match status" value="1"/>
</dbReference>